<organism evidence="3 4">
    <name type="scientific">Halobacillus aidingensis</name>
    <dbReference type="NCBI Taxonomy" id="240303"/>
    <lineage>
        <taxon>Bacteria</taxon>
        <taxon>Bacillati</taxon>
        <taxon>Bacillota</taxon>
        <taxon>Bacilli</taxon>
        <taxon>Bacillales</taxon>
        <taxon>Bacillaceae</taxon>
        <taxon>Halobacillus</taxon>
    </lineage>
</organism>
<dbReference type="SUPFAM" id="SSF81324">
    <property type="entry name" value="Voltage-gated potassium channels"/>
    <property type="match status" value="1"/>
</dbReference>
<dbReference type="Proteomes" id="UP000198860">
    <property type="component" value="Unassembled WGS sequence"/>
</dbReference>
<accession>A0A1H0S3J0</accession>
<evidence type="ECO:0000313" key="4">
    <source>
        <dbReference type="Proteomes" id="UP000198860"/>
    </source>
</evidence>
<keyword evidence="4" id="KW-1185">Reference proteome</keyword>
<dbReference type="InterPro" id="IPR013099">
    <property type="entry name" value="K_chnl_dom"/>
</dbReference>
<dbReference type="Pfam" id="PF07885">
    <property type="entry name" value="Ion_trans_2"/>
    <property type="match status" value="1"/>
</dbReference>
<dbReference type="Gene3D" id="1.10.287.70">
    <property type="match status" value="1"/>
</dbReference>
<dbReference type="OrthoDB" id="9813518at2"/>
<name>A0A1H0S3J0_HALAD</name>
<keyword evidence="1" id="KW-1133">Transmembrane helix</keyword>
<sequence>MITIIISTLSLALIGMSLRQIFHSLEFEHKIFSVQLFVSVMMLYTIVMVGFGIIYAALILQGVEVYKADVPFIQGYWIHDMIRSVYFSGVTLFTVGYGDLTPVGIGKWIAIIEAMVGYTLPAALVAKVWLKHKEER</sequence>
<dbReference type="GO" id="GO:0034220">
    <property type="term" value="P:monoatomic ion transmembrane transport"/>
    <property type="evidence" value="ECO:0007669"/>
    <property type="project" value="UniProtKB-KW"/>
</dbReference>
<keyword evidence="1" id="KW-0812">Transmembrane</keyword>
<dbReference type="EMBL" id="FNIZ01000017">
    <property type="protein sequence ID" value="SDP36185.1"/>
    <property type="molecule type" value="Genomic_DNA"/>
</dbReference>
<evidence type="ECO:0000313" key="3">
    <source>
        <dbReference type="EMBL" id="SDP36185.1"/>
    </source>
</evidence>
<feature type="transmembrane region" description="Helical" evidence="1">
    <location>
        <begin position="35"/>
        <end position="60"/>
    </location>
</feature>
<dbReference type="STRING" id="240303.SAMN05421677_1178"/>
<proteinExistence type="predicted"/>
<keyword evidence="1" id="KW-0472">Membrane</keyword>
<dbReference type="RefSeq" id="WP_089653777.1">
    <property type="nucleotide sequence ID" value="NZ_FNIZ01000017.1"/>
</dbReference>
<evidence type="ECO:0000256" key="1">
    <source>
        <dbReference type="SAM" id="Phobius"/>
    </source>
</evidence>
<reference evidence="4" key="1">
    <citation type="submission" date="2016-10" db="EMBL/GenBank/DDBJ databases">
        <authorList>
            <person name="Varghese N."/>
            <person name="Submissions S."/>
        </authorList>
    </citation>
    <scope>NUCLEOTIDE SEQUENCE [LARGE SCALE GENOMIC DNA]</scope>
    <source>
        <strain evidence="4">CGMCC 1.3703</strain>
    </source>
</reference>
<feature type="transmembrane region" description="Helical" evidence="1">
    <location>
        <begin position="81"/>
        <end position="97"/>
    </location>
</feature>
<feature type="domain" description="Potassium channel" evidence="2">
    <location>
        <begin position="64"/>
        <end position="128"/>
    </location>
</feature>
<evidence type="ECO:0000259" key="2">
    <source>
        <dbReference type="Pfam" id="PF07885"/>
    </source>
</evidence>
<keyword evidence="3" id="KW-0407">Ion channel</keyword>
<dbReference type="AlphaFoldDB" id="A0A1H0S3J0"/>
<keyword evidence="3" id="KW-0813">Transport</keyword>
<keyword evidence="3" id="KW-0406">Ion transport</keyword>
<gene>
    <name evidence="3" type="ORF">SAMN05421677_1178</name>
</gene>
<protein>
    <submittedName>
        <fullName evidence="3">Potassium channel LctB</fullName>
    </submittedName>
</protein>
<feature type="transmembrane region" description="Helical" evidence="1">
    <location>
        <begin position="109"/>
        <end position="130"/>
    </location>
</feature>